<sequence>MEHLMEGCRKLRKPEIKDCPFGNAALLYNLKKYESMRCLWMSACNVIMNSCWILAKFMPRLNVEVMKDEGSVHDDADELYVYRSVAGLTTHCPLDGRYWSKVKDMSPFLTVLHAHVSFKLYFKKILVF</sequence>
<protein>
    <submittedName>
        <fullName evidence="1">Uncharacterized protein</fullName>
    </submittedName>
</protein>
<dbReference type="EMBL" id="CP093343">
    <property type="protein sequence ID" value="WOG82160.1"/>
    <property type="molecule type" value="Genomic_DNA"/>
</dbReference>
<organism evidence="1 2">
    <name type="scientific">Daucus carota subsp. sativus</name>
    <name type="common">Carrot</name>
    <dbReference type="NCBI Taxonomy" id="79200"/>
    <lineage>
        <taxon>Eukaryota</taxon>
        <taxon>Viridiplantae</taxon>
        <taxon>Streptophyta</taxon>
        <taxon>Embryophyta</taxon>
        <taxon>Tracheophyta</taxon>
        <taxon>Spermatophyta</taxon>
        <taxon>Magnoliopsida</taxon>
        <taxon>eudicotyledons</taxon>
        <taxon>Gunneridae</taxon>
        <taxon>Pentapetalae</taxon>
        <taxon>asterids</taxon>
        <taxon>campanulids</taxon>
        <taxon>Apiales</taxon>
        <taxon>Apiaceae</taxon>
        <taxon>Apioideae</taxon>
        <taxon>Scandiceae</taxon>
        <taxon>Daucinae</taxon>
        <taxon>Daucus</taxon>
        <taxon>Daucus sect. Daucus</taxon>
    </lineage>
</organism>
<dbReference type="Gene3D" id="3.80.10.10">
    <property type="entry name" value="Ribonuclease Inhibitor"/>
    <property type="match status" value="1"/>
</dbReference>
<dbReference type="AlphaFoldDB" id="A0AAF0W2K4"/>
<dbReference type="Proteomes" id="UP000077755">
    <property type="component" value="Chromosome 1"/>
</dbReference>
<evidence type="ECO:0000313" key="2">
    <source>
        <dbReference type="Proteomes" id="UP000077755"/>
    </source>
</evidence>
<accession>A0AAF0W2K4</accession>
<reference evidence="1" key="2">
    <citation type="submission" date="2022-03" db="EMBL/GenBank/DDBJ databases">
        <title>Draft title - Genomic analysis of global carrot germplasm unveils the trajectory of domestication and the origin of high carotenoid orange carrot.</title>
        <authorList>
            <person name="Iorizzo M."/>
            <person name="Ellison S."/>
            <person name="Senalik D."/>
            <person name="Macko-Podgorni A."/>
            <person name="Grzebelus D."/>
            <person name="Bostan H."/>
            <person name="Rolling W."/>
            <person name="Curaba J."/>
            <person name="Simon P."/>
        </authorList>
    </citation>
    <scope>NUCLEOTIDE SEQUENCE</scope>
    <source>
        <tissue evidence="1">Leaf</tissue>
    </source>
</reference>
<name>A0AAF0W2K4_DAUCS</name>
<reference evidence="1" key="1">
    <citation type="journal article" date="2016" name="Nat. Genet.">
        <title>A high-quality carrot genome assembly provides new insights into carotenoid accumulation and asterid genome evolution.</title>
        <authorList>
            <person name="Iorizzo M."/>
            <person name="Ellison S."/>
            <person name="Senalik D."/>
            <person name="Zeng P."/>
            <person name="Satapoomin P."/>
            <person name="Huang J."/>
            <person name="Bowman M."/>
            <person name="Iovene M."/>
            <person name="Sanseverino W."/>
            <person name="Cavagnaro P."/>
            <person name="Yildiz M."/>
            <person name="Macko-Podgorni A."/>
            <person name="Moranska E."/>
            <person name="Grzebelus E."/>
            <person name="Grzebelus D."/>
            <person name="Ashrafi H."/>
            <person name="Zheng Z."/>
            <person name="Cheng S."/>
            <person name="Spooner D."/>
            <person name="Van Deynze A."/>
            <person name="Simon P."/>
        </authorList>
    </citation>
    <scope>NUCLEOTIDE SEQUENCE</scope>
    <source>
        <tissue evidence="1">Leaf</tissue>
    </source>
</reference>
<dbReference type="InterPro" id="IPR032675">
    <property type="entry name" value="LRR_dom_sf"/>
</dbReference>
<keyword evidence="2" id="KW-1185">Reference proteome</keyword>
<gene>
    <name evidence="1" type="ORF">DCAR_0101322</name>
</gene>
<proteinExistence type="predicted"/>
<evidence type="ECO:0000313" key="1">
    <source>
        <dbReference type="EMBL" id="WOG82160.1"/>
    </source>
</evidence>